<evidence type="ECO:0000313" key="5">
    <source>
        <dbReference type="RefSeq" id="XP_008468615.2"/>
    </source>
</evidence>
<feature type="compositionally biased region" description="Basic and acidic residues" evidence="2">
    <location>
        <begin position="680"/>
        <end position="698"/>
    </location>
</feature>
<feature type="domain" description="C2H2-type" evidence="3">
    <location>
        <begin position="816"/>
        <end position="843"/>
    </location>
</feature>
<dbReference type="SMART" id="SM00355">
    <property type="entry name" value="ZnF_C2H2"/>
    <property type="match status" value="10"/>
</dbReference>
<dbReference type="PaxDb" id="121845-A0A1S3CWS0"/>
<dbReference type="Gene3D" id="3.30.160.60">
    <property type="entry name" value="Classic Zinc Finger"/>
    <property type="match status" value="3"/>
</dbReference>
<keyword evidence="1" id="KW-0479">Metal-binding</keyword>
<dbReference type="GO" id="GO:0008270">
    <property type="term" value="F:zinc ion binding"/>
    <property type="evidence" value="ECO:0007669"/>
    <property type="project" value="UniProtKB-KW"/>
</dbReference>
<proteinExistence type="predicted"/>
<feature type="domain" description="C2H2-type" evidence="3">
    <location>
        <begin position="843"/>
        <end position="870"/>
    </location>
</feature>
<gene>
    <name evidence="5 6" type="primary">LOC103506010</name>
</gene>
<dbReference type="InterPro" id="IPR013087">
    <property type="entry name" value="Znf_C2H2_type"/>
</dbReference>
<dbReference type="GeneID" id="103506010"/>
<keyword evidence="1" id="KW-0863">Zinc-finger</keyword>
<feature type="region of interest" description="Disordered" evidence="2">
    <location>
        <begin position="207"/>
        <end position="229"/>
    </location>
</feature>
<evidence type="ECO:0000313" key="6">
    <source>
        <dbReference type="RefSeq" id="XP_026676934.1"/>
    </source>
</evidence>
<feature type="compositionally biased region" description="Polar residues" evidence="2">
    <location>
        <begin position="45"/>
        <end position="64"/>
    </location>
</feature>
<dbReference type="AlphaFoldDB" id="A0A1S3CWS0"/>
<dbReference type="InterPro" id="IPR036236">
    <property type="entry name" value="Znf_C2H2_sf"/>
</dbReference>
<feature type="compositionally biased region" description="Polar residues" evidence="2">
    <location>
        <begin position="280"/>
        <end position="297"/>
    </location>
</feature>
<name>A0A1S3CWS0_DIACI</name>
<dbReference type="STRING" id="121845.A0A1S3CWS0"/>
<dbReference type="Proteomes" id="UP000079169">
    <property type="component" value="Unplaced"/>
</dbReference>
<accession>A0A1S3CWS0</accession>
<dbReference type="PROSITE" id="PS00028">
    <property type="entry name" value="ZINC_FINGER_C2H2_1"/>
    <property type="match status" value="7"/>
</dbReference>
<keyword evidence="4" id="KW-1185">Reference proteome</keyword>
<reference evidence="5 6" key="1">
    <citation type="submission" date="2025-04" db="UniProtKB">
        <authorList>
            <consortium name="RefSeq"/>
        </authorList>
    </citation>
    <scope>IDENTIFICATION</scope>
</reference>
<dbReference type="PANTHER" id="PTHR21190:SF1">
    <property type="entry name" value="GH10077P"/>
    <property type="match status" value="1"/>
</dbReference>
<feature type="compositionally biased region" description="Polar residues" evidence="2">
    <location>
        <begin position="216"/>
        <end position="229"/>
    </location>
</feature>
<feature type="compositionally biased region" description="Polar residues" evidence="2">
    <location>
        <begin position="758"/>
        <end position="790"/>
    </location>
</feature>
<evidence type="ECO:0000259" key="3">
    <source>
        <dbReference type="PROSITE" id="PS50157"/>
    </source>
</evidence>
<dbReference type="PANTHER" id="PTHR21190">
    <property type="entry name" value="GH10077P"/>
    <property type="match status" value="1"/>
</dbReference>
<dbReference type="PROSITE" id="PS50157">
    <property type="entry name" value="ZINC_FINGER_C2H2_2"/>
    <property type="match status" value="3"/>
</dbReference>
<feature type="region of interest" description="Disordered" evidence="2">
    <location>
        <begin position="269"/>
        <end position="300"/>
    </location>
</feature>
<dbReference type="RefSeq" id="XP_008468615.2">
    <property type="nucleotide sequence ID" value="XM_008470393.3"/>
</dbReference>
<keyword evidence="1" id="KW-0862">Zinc</keyword>
<evidence type="ECO:0000313" key="4">
    <source>
        <dbReference type="Proteomes" id="UP000079169"/>
    </source>
</evidence>
<sequence>MASSIMFSAMSLETVIGTKRQTHSPDGLNMKKRRKQSKPVRIASTEDSQSGDGQQTLGTNPSPKNLIVSGNFSINSDLKMTPLNLSKNSDFIQQDDLQVNVSNNSIPDILYRKQNISPNSNTLEHENNLAINLTSNLQMDSASQIKIFNLEAFCDLCNKEFCNKYFLRTHRANKHRVYESTTDIAQSKALTSTKDISGHNNYLTIPKSLTGKKTHTNNGVQNKSSTKSYNNGINSTMRAFCNICRKEFCNKYFVRRHKAKIHGILDTTCGSSSTEEKNSSDFPSQQLESAQDSTNDSEVFEKDDVSKNQFYNTNGSSKITCSFCAEDLNDSDALLKHLEEVHNNPDGEINLNETILSLQQAQNKPKEINFKEALLLEAKNFVNKDFHSDPSNLNSSYENLNQDNITNLITQNNNKIVKKTEPEENRNYETDNISPLNLVLGNNHIVEGEVKSFASTWVLQNCILCGEQLDSLYMYQNHIMKCHNIHIPSKENMEQEIKDLPSLAIPISEEPIEKEKHAEDIKSLHKMILKMNYTEKATECDICKYDFKNITYLEHHILRYHRALLEIVNTIIEDSSKDIQENGREGANTPQDNTQMSSFCDICKKELCNKYFMKTHMQRMHGISIETGTHIGGVMCDICNKELCSKYFLRVHKQNSHGLVDDSIMPRMWVAELLQNNSGPKEKNTKSEETLEANEKPNQKSYNEVCPKCNKRFRLAKCLKVHLSVEHGEKPQDSTPPQETPSPQKSNFLTIDRITKVEPSTSPLQSNSPSNDPPSTMLANLTPSADLTNFTPQEQSKSFHVISNMLSGNSATSQQYQCSQCSFSTSALAYLYVHKRSHSQDTYCCPVCSLVFESRDSLNVHFSLHENIQSVEIHSRLGETCWTATTDGEMFSSKFQSVQDQDNDVATILPRVRETLLQAASKLHNPLSFAVPYAQDSFVMQPFFVESSDTNDNVANLLSSLVFLPVKEKLSKPITATLKLTPTQ</sequence>
<feature type="region of interest" description="Disordered" evidence="2">
    <location>
        <begin position="16"/>
        <end position="64"/>
    </location>
</feature>
<dbReference type="KEGG" id="dci:103506010"/>
<dbReference type="SUPFAM" id="SSF57667">
    <property type="entry name" value="beta-beta-alpha zinc fingers"/>
    <property type="match status" value="1"/>
</dbReference>
<feature type="region of interest" description="Disordered" evidence="2">
    <location>
        <begin position="675"/>
        <end position="701"/>
    </location>
</feature>
<protein>
    <submittedName>
        <fullName evidence="5 6">Zinc finger protein 521</fullName>
    </submittedName>
</protein>
<feature type="compositionally biased region" description="Polar residues" evidence="2">
    <location>
        <begin position="733"/>
        <end position="749"/>
    </location>
</feature>
<evidence type="ECO:0000256" key="1">
    <source>
        <dbReference type="PROSITE-ProRule" id="PRU00042"/>
    </source>
</evidence>
<feature type="region of interest" description="Disordered" evidence="2">
    <location>
        <begin position="727"/>
        <end position="790"/>
    </location>
</feature>
<dbReference type="RefSeq" id="XP_026676934.1">
    <property type="nucleotide sequence ID" value="XM_026821133.1"/>
</dbReference>
<evidence type="ECO:0000256" key="2">
    <source>
        <dbReference type="SAM" id="MobiDB-lite"/>
    </source>
</evidence>
<organism evidence="4 5">
    <name type="scientific">Diaphorina citri</name>
    <name type="common">Asian citrus psyllid</name>
    <dbReference type="NCBI Taxonomy" id="121845"/>
    <lineage>
        <taxon>Eukaryota</taxon>
        <taxon>Metazoa</taxon>
        <taxon>Ecdysozoa</taxon>
        <taxon>Arthropoda</taxon>
        <taxon>Hexapoda</taxon>
        <taxon>Insecta</taxon>
        <taxon>Pterygota</taxon>
        <taxon>Neoptera</taxon>
        <taxon>Paraneoptera</taxon>
        <taxon>Hemiptera</taxon>
        <taxon>Sternorrhyncha</taxon>
        <taxon>Psylloidea</taxon>
        <taxon>Psyllidae</taxon>
        <taxon>Diaphorininae</taxon>
        <taxon>Diaphorina</taxon>
    </lineage>
</organism>
<feature type="domain" description="C2H2-type" evidence="3">
    <location>
        <begin position="704"/>
        <end position="731"/>
    </location>
</feature>